<reference evidence="1 2" key="2">
    <citation type="journal article" date="2022" name="Mol. Ecol. Resour.">
        <title>The genomes of chicory, endive, great burdock and yacon provide insights into Asteraceae paleo-polyploidization history and plant inulin production.</title>
        <authorList>
            <person name="Fan W."/>
            <person name="Wang S."/>
            <person name="Wang H."/>
            <person name="Wang A."/>
            <person name="Jiang F."/>
            <person name="Liu H."/>
            <person name="Zhao H."/>
            <person name="Xu D."/>
            <person name="Zhang Y."/>
        </authorList>
    </citation>
    <scope>NUCLEOTIDE SEQUENCE [LARGE SCALE GENOMIC DNA]</scope>
    <source>
        <strain evidence="2">cv. Punajuju</strain>
        <tissue evidence="1">Leaves</tissue>
    </source>
</reference>
<comment type="caution">
    <text evidence="1">The sequence shown here is derived from an EMBL/GenBank/DDBJ whole genome shotgun (WGS) entry which is preliminary data.</text>
</comment>
<name>A0ACB9D156_CICIN</name>
<dbReference type="Proteomes" id="UP001055811">
    <property type="component" value="Linkage Group LG05"/>
</dbReference>
<accession>A0ACB9D156</accession>
<evidence type="ECO:0000313" key="2">
    <source>
        <dbReference type="Proteomes" id="UP001055811"/>
    </source>
</evidence>
<dbReference type="EMBL" id="CM042013">
    <property type="protein sequence ID" value="KAI3740332.1"/>
    <property type="molecule type" value="Genomic_DNA"/>
</dbReference>
<sequence length="89" mass="10773">MLKEVMEEKWKLSRFYREGERRNGRDCLIANVEISDDGGRRRMRISNLRGWNVEISDDGGRRGMRISNLRGWLVMEQISHRRRWNIDRP</sequence>
<proteinExistence type="predicted"/>
<reference evidence="2" key="1">
    <citation type="journal article" date="2022" name="Mol. Ecol. Resour.">
        <title>The genomes of chicory, endive, great burdock and yacon provide insights into Asteraceae palaeo-polyploidization history and plant inulin production.</title>
        <authorList>
            <person name="Fan W."/>
            <person name="Wang S."/>
            <person name="Wang H."/>
            <person name="Wang A."/>
            <person name="Jiang F."/>
            <person name="Liu H."/>
            <person name="Zhao H."/>
            <person name="Xu D."/>
            <person name="Zhang Y."/>
        </authorList>
    </citation>
    <scope>NUCLEOTIDE SEQUENCE [LARGE SCALE GENOMIC DNA]</scope>
    <source>
        <strain evidence="2">cv. Punajuju</strain>
    </source>
</reference>
<gene>
    <name evidence="1" type="ORF">L2E82_30760</name>
</gene>
<organism evidence="1 2">
    <name type="scientific">Cichorium intybus</name>
    <name type="common">Chicory</name>
    <dbReference type="NCBI Taxonomy" id="13427"/>
    <lineage>
        <taxon>Eukaryota</taxon>
        <taxon>Viridiplantae</taxon>
        <taxon>Streptophyta</taxon>
        <taxon>Embryophyta</taxon>
        <taxon>Tracheophyta</taxon>
        <taxon>Spermatophyta</taxon>
        <taxon>Magnoliopsida</taxon>
        <taxon>eudicotyledons</taxon>
        <taxon>Gunneridae</taxon>
        <taxon>Pentapetalae</taxon>
        <taxon>asterids</taxon>
        <taxon>campanulids</taxon>
        <taxon>Asterales</taxon>
        <taxon>Asteraceae</taxon>
        <taxon>Cichorioideae</taxon>
        <taxon>Cichorieae</taxon>
        <taxon>Cichoriinae</taxon>
        <taxon>Cichorium</taxon>
    </lineage>
</organism>
<keyword evidence="2" id="KW-1185">Reference proteome</keyword>
<evidence type="ECO:0000313" key="1">
    <source>
        <dbReference type="EMBL" id="KAI3740332.1"/>
    </source>
</evidence>
<protein>
    <submittedName>
        <fullName evidence="1">Uncharacterized protein</fullName>
    </submittedName>
</protein>